<name>K8E3U4_CARML</name>
<dbReference type="EMBL" id="HE999757">
    <property type="protein sequence ID" value="CCO11067.2"/>
    <property type="molecule type" value="Genomic_DNA"/>
</dbReference>
<gene>
    <name evidence="2" type="ORF">BN424_1626</name>
</gene>
<dbReference type="Proteomes" id="UP000000212">
    <property type="component" value="Chromosome"/>
</dbReference>
<protein>
    <recommendedName>
        <fullName evidence="1">WxL domain-containing protein</fullName>
    </recommendedName>
</protein>
<organism evidence="2 3">
    <name type="scientific">Carnobacterium maltaromaticum LMA28</name>
    <dbReference type="NCBI Taxonomy" id="1234679"/>
    <lineage>
        <taxon>Bacteria</taxon>
        <taxon>Bacillati</taxon>
        <taxon>Bacillota</taxon>
        <taxon>Bacilli</taxon>
        <taxon>Lactobacillales</taxon>
        <taxon>Carnobacteriaceae</taxon>
        <taxon>Carnobacterium</taxon>
    </lineage>
</organism>
<dbReference type="KEGG" id="cml:BN424_1626"/>
<evidence type="ECO:0000313" key="2">
    <source>
        <dbReference type="EMBL" id="CCO11067.2"/>
    </source>
</evidence>
<proteinExistence type="predicted"/>
<dbReference type="HOGENOM" id="CLU_067278_3_0_9"/>
<dbReference type="eggNOG" id="ENOG50330U4">
    <property type="taxonomic scope" value="Bacteria"/>
</dbReference>
<feature type="domain" description="WxL" evidence="1">
    <location>
        <begin position="17"/>
        <end position="200"/>
    </location>
</feature>
<dbReference type="InterPro" id="IPR027994">
    <property type="entry name" value="WxL_dom"/>
</dbReference>
<reference evidence="3" key="1">
    <citation type="journal article" date="2013" name="Genome Announc.">
        <title>Complete Chromosome Sequence of Carnobacterium maltaromaticum LMA 28.</title>
        <authorList>
            <person name="Cailliez-Grimal C."/>
            <person name="Chaillou S."/>
            <person name="Anba-Mondoloni J."/>
            <person name="Loux V."/>
            <person name="Afzal M.I."/>
            <person name="Rahman A."/>
            <person name="Kergourlay G."/>
            <person name="Champomier-Verges M.C."/>
            <person name="Zagorec M."/>
            <person name="Dalgaard P."/>
            <person name="Leisner J.J."/>
            <person name="Prevost H."/>
            <person name="Revol-Junelles A.M."/>
            <person name="Borges F."/>
        </authorList>
    </citation>
    <scope>NUCLEOTIDE SEQUENCE</scope>
    <source>
        <strain evidence="3">LMA28</strain>
    </source>
</reference>
<evidence type="ECO:0000313" key="3">
    <source>
        <dbReference type="Proteomes" id="UP000000212"/>
    </source>
</evidence>
<keyword evidence="3" id="KW-1185">Reference proteome</keyword>
<dbReference type="STRING" id="1234679.BN424_1626"/>
<dbReference type="AlphaFoldDB" id="K8E3U4"/>
<accession>K8E3U4</accession>
<dbReference type="Pfam" id="PF13731">
    <property type="entry name" value="WxL"/>
    <property type="match status" value="1"/>
</dbReference>
<sequence length="201" mass="21199">MTTGIGNTAFAAEADGFKTTADFTLEGGTEDNKPTNPIIPIDPPTNHTGNLVIDAVSDFTFENGKIESKTVTYNAVIPTDKTLGTQVTDMRGTGAGWDLTAKISDFENADKTKVLKGAQLLIPEGNVSTTSVSKDNPAISKSVTLNATEQSIFSASQDSGMGTWSTDFEGKGNHVSIVVPDGNYADSYSAEIVWSLQDAPK</sequence>
<evidence type="ECO:0000259" key="1">
    <source>
        <dbReference type="Pfam" id="PF13731"/>
    </source>
</evidence>